<dbReference type="GO" id="GO:0005524">
    <property type="term" value="F:ATP binding"/>
    <property type="evidence" value="ECO:0007669"/>
    <property type="project" value="UniProtKB-UniRule"/>
</dbReference>
<organism evidence="7 8">
    <name type="scientific">Gemmatirosa kalamazoonensis</name>
    <dbReference type="NCBI Taxonomy" id="861299"/>
    <lineage>
        <taxon>Bacteria</taxon>
        <taxon>Pseudomonadati</taxon>
        <taxon>Gemmatimonadota</taxon>
        <taxon>Gemmatimonadia</taxon>
        <taxon>Gemmatimonadales</taxon>
        <taxon>Gemmatimonadaceae</taxon>
        <taxon>Gemmatirosa</taxon>
    </lineage>
</organism>
<feature type="domain" description="Protein kinase" evidence="6">
    <location>
        <begin position="20"/>
        <end position="186"/>
    </location>
</feature>
<dbReference type="KEGG" id="gba:J421_0226"/>
<dbReference type="SUPFAM" id="SSF56112">
    <property type="entry name" value="Protein kinase-like (PK-like)"/>
    <property type="match status" value="1"/>
</dbReference>
<evidence type="ECO:0000256" key="4">
    <source>
        <dbReference type="ARBA" id="ARBA00022840"/>
    </source>
</evidence>
<accession>W0REG3</accession>
<feature type="binding site" evidence="5">
    <location>
        <position position="49"/>
    </location>
    <ligand>
        <name>ATP</name>
        <dbReference type="ChEBI" id="CHEBI:30616"/>
    </ligand>
</feature>
<dbReference type="RefSeq" id="WP_025409319.1">
    <property type="nucleotide sequence ID" value="NZ_CP007128.1"/>
</dbReference>
<keyword evidence="8" id="KW-1185">Reference proteome</keyword>
<dbReference type="InParanoid" id="W0REG3"/>
<dbReference type="SMART" id="SM00220">
    <property type="entry name" value="S_TKc"/>
    <property type="match status" value="1"/>
</dbReference>
<dbReference type="PROSITE" id="PS00108">
    <property type="entry name" value="PROTEIN_KINASE_ST"/>
    <property type="match status" value="1"/>
</dbReference>
<evidence type="ECO:0000256" key="2">
    <source>
        <dbReference type="ARBA" id="ARBA00022741"/>
    </source>
</evidence>
<keyword evidence="1" id="KW-0808">Transferase</keyword>
<keyword evidence="2 5" id="KW-0547">Nucleotide-binding</keyword>
<dbReference type="InterPro" id="IPR011009">
    <property type="entry name" value="Kinase-like_dom_sf"/>
</dbReference>
<keyword evidence="4 5" id="KW-0067">ATP-binding</keyword>
<dbReference type="InterPro" id="IPR000719">
    <property type="entry name" value="Prot_kinase_dom"/>
</dbReference>
<proteinExistence type="predicted"/>
<dbReference type="PANTHER" id="PTHR43289">
    <property type="entry name" value="MITOGEN-ACTIVATED PROTEIN KINASE KINASE KINASE 20-RELATED"/>
    <property type="match status" value="1"/>
</dbReference>
<dbReference type="OrthoDB" id="9762169at2"/>
<dbReference type="EMBL" id="CP007128">
    <property type="protein sequence ID" value="AHG87763.1"/>
    <property type="molecule type" value="Genomic_DNA"/>
</dbReference>
<evidence type="ECO:0000256" key="1">
    <source>
        <dbReference type="ARBA" id="ARBA00022679"/>
    </source>
</evidence>
<dbReference type="PROSITE" id="PS50011">
    <property type="entry name" value="PROTEIN_KINASE_DOM"/>
    <property type="match status" value="1"/>
</dbReference>
<dbReference type="PATRIC" id="fig|861299.3.peg.230"/>
<evidence type="ECO:0000256" key="3">
    <source>
        <dbReference type="ARBA" id="ARBA00022777"/>
    </source>
</evidence>
<dbReference type="InterPro" id="IPR017441">
    <property type="entry name" value="Protein_kinase_ATP_BS"/>
</dbReference>
<dbReference type="AlphaFoldDB" id="W0REG3"/>
<dbReference type="InterPro" id="IPR008271">
    <property type="entry name" value="Ser/Thr_kinase_AS"/>
</dbReference>
<evidence type="ECO:0000259" key="6">
    <source>
        <dbReference type="PROSITE" id="PS50011"/>
    </source>
</evidence>
<evidence type="ECO:0000313" key="7">
    <source>
        <dbReference type="EMBL" id="AHG87763.1"/>
    </source>
</evidence>
<keyword evidence="3 7" id="KW-0418">Kinase</keyword>
<dbReference type="Pfam" id="PF00069">
    <property type="entry name" value="Pkinase"/>
    <property type="match status" value="1"/>
</dbReference>
<evidence type="ECO:0000256" key="5">
    <source>
        <dbReference type="PROSITE-ProRule" id="PRU10141"/>
    </source>
</evidence>
<dbReference type="HOGENOM" id="CLU_000288_63_0_0"/>
<gene>
    <name evidence="7" type="ORF">J421_0226</name>
</gene>
<dbReference type="Gene3D" id="3.30.200.20">
    <property type="entry name" value="Phosphorylase Kinase, domain 1"/>
    <property type="match status" value="1"/>
</dbReference>
<reference evidence="7 8" key="1">
    <citation type="journal article" date="2014" name="Genome Announc.">
        <title>Genome Sequence and Methylome of Soil Bacterium Gemmatirosa kalamazoonensis KBS708T, a Member of the Rarely Cultivated Gemmatimonadetes Phylum.</title>
        <authorList>
            <person name="Debruyn J.M."/>
            <person name="Radosevich M."/>
            <person name="Wommack K.E."/>
            <person name="Polson S.W."/>
            <person name="Hauser L.J."/>
            <person name="Fawaz M.N."/>
            <person name="Korlach J."/>
            <person name="Tsai Y.C."/>
        </authorList>
    </citation>
    <scope>NUCLEOTIDE SEQUENCE [LARGE SCALE GENOMIC DNA]</scope>
    <source>
        <strain evidence="7 8">KBS708</strain>
    </source>
</reference>
<evidence type="ECO:0000313" key="8">
    <source>
        <dbReference type="Proteomes" id="UP000019151"/>
    </source>
</evidence>
<dbReference type="GO" id="GO:0004674">
    <property type="term" value="F:protein serine/threonine kinase activity"/>
    <property type="evidence" value="ECO:0007669"/>
    <property type="project" value="TreeGrafter"/>
</dbReference>
<dbReference type="Gene3D" id="1.10.510.10">
    <property type="entry name" value="Transferase(Phosphotransferase) domain 1"/>
    <property type="match status" value="1"/>
</dbReference>
<protein>
    <submittedName>
        <fullName evidence="7">Protein kinase</fullName>
    </submittedName>
</protein>
<dbReference type="STRING" id="861299.J421_0226"/>
<sequence length="186" mass="20969">MTVPPRIDTPPAPTLIGRRYAVERELGRGASAFVYLARDAAQDRRVAVKVLRPELAQSLDAARFLREIRTTAKLQHPRIVSVLDQGAEGDQFYWVAPYLDGGSLRDRLTRERQLPIRTAVAIAHAIAVALDFAHTHGVIHRDVKPENILFVGDEACLGDFGIARARWTTRRGGRRRRDWCAARRRT</sequence>
<dbReference type="PANTHER" id="PTHR43289:SF6">
    <property type="entry name" value="SERINE_THREONINE-PROTEIN KINASE NEKL-3"/>
    <property type="match status" value="1"/>
</dbReference>
<dbReference type="CDD" id="cd14014">
    <property type="entry name" value="STKc_PknB_like"/>
    <property type="match status" value="1"/>
</dbReference>
<dbReference type="PROSITE" id="PS00107">
    <property type="entry name" value="PROTEIN_KINASE_ATP"/>
    <property type="match status" value="1"/>
</dbReference>
<name>W0REG3_9BACT</name>
<dbReference type="eggNOG" id="COG0515">
    <property type="taxonomic scope" value="Bacteria"/>
</dbReference>
<dbReference type="Proteomes" id="UP000019151">
    <property type="component" value="Chromosome"/>
</dbReference>